<dbReference type="EMBL" id="QQRQ01000041">
    <property type="protein sequence ID" value="RFT05621.1"/>
    <property type="molecule type" value="Genomic_DNA"/>
</dbReference>
<feature type="domain" description="SLH" evidence="3">
    <location>
        <begin position="27"/>
        <end position="86"/>
    </location>
</feature>
<evidence type="ECO:0000256" key="2">
    <source>
        <dbReference type="SAM" id="SignalP"/>
    </source>
</evidence>
<dbReference type="InterPro" id="IPR051465">
    <property type="entry name" value="Cell_Envelope_Struct_Comp"/>
</dbReference>
<comment type="caution">
    <text evidence="4">The sequence shown here is derived from an EMBL/GenBank/DDBJ whole genome shotgun (WGS) entry which is preliminary data.</text>
</comment>
<dbReference type="Pfam" id="PF00395">
    <property type="entry name" value="SLH"/>
    <property type="match status" value="3"/>
</dbReference>
<gene>
    <name evidence="4" type="ORF">DV520_11695</name>
</gene>
<proteinExistence type="predicted"/>
<evidence type="ECO:0000313" key="5">
    <source>
        <dbReference type="Proteomes" id="UP000260649"/>
    </source>
</evidence>
<evidence type="ECO:0000256" key="1">
    <source>
        <dbReference type="ARBA" id="ARBA00022737"/>
    </source>
</evidence>
<dbReference type="AlphaFoldDB" id="A0A3E2B103"/>
<dbReference type="RefSeq" id="WP_117142979.1">
    <property type="nucleotide sequence ID" value="NZ_CAKXKJ010000018.1"/>
</dbReference>
<organism evidence="4 5">
    <name type="scientific">Evtepia gabavorous</name>
    <dbReference type="NCBI Taxonomy" id="2211183"/>
    <lineage>
        <taxon>Bacteria</taxon>
        <taxon>Bacillati</taxon>
        <taxon>Bacillota</taxon>
        <taxon>Clostridia</taxon>
        <taxon>Eubacteriales</taxon>
        <taxon>Evtepia</taxon>
    </lineage>
</organism>
<feature type="domain" description="SLH" evidence="3">
    <location>
        <begin position="87"/>
        <end position="150"/>
    </location>
</feature>
<feature type="signal peptide" evidence="2">
    <location>
        <begin position="1"/>
        <end position="26"/>
    </location>
</feature>
<name>A0A3E2B103_9FIRM</name>
<evidence type="ECO:0000313" key="4">
    <source>
        <dbReference type="EMBL" id="RFT05621.1"/>
    </source>
</evidence>
<protein>
    <submittedName>
        <fullName evidence="4">S-layer homology domain-containing protein</fullName>
    </submittedName>
</protein>
<reference evidence="4 5" key="1">
    <citation type="submission" date="2018-07" db="EMBL/GenBank/DDBJ databases">
        <title>GABA Modulating Bacteria of the Human Gut Microbiota.</title>
        <authorList>
            <person name="Strandwitz P."/>
            <person name="Kim K.H."/>
            <person name="Terekhova D."/>
            <person name="Liu J.K."/>
            <person name="Sharma A."/>
            <person name="Levering J."/>
            <person name="Mcdonald D."/>
            <person name="Dietrich D."/>
            <person name="Ramadhar T.R."/>
            <person name="Lekbua A."/>
            <person name="Mroue N."/>
            <person name="Liston C."/>
            <person name="Stewart E.J."/>
            <person name="Dubin M.J."/>
            <person name="Zengler K."/>
            <person name="Knight R."/>
            <person name="Gilbert J.A."/>
            <person name="Clardy J."/>
            <person name="Lewis K."/>
        </authorList>
    </citation>
    <scope>NUCLEOTIDE SEQUENCE [LARGE SCALE GENOMIC DNA]</scope>
    <source>
        <strain evidence="4 5">KLE1738</strain>
    </source>
</reference>
<dbReference type="Proteomes" id="UP000260649">
    <property type="component" value="Unassembled WGS sequence"/>
</dbReference>
<dbReference type="InterPro" id="IPR001119">
    <property type="entry name" value="SLH_dom"/>
</dbReference>
<sequence length="328" mass="36009">MKRRKKRFVLPLCLLLLLSLCAPAYAAADAPFADIHGHWAECQMTWAQEAGILTGTSSTTLSPDDTATRAMAVTVLYRYAGSPAVEGTSGFADVPADAYYADGVAWCVQAGLITGKTETAFRPGDPMTREEFAATLYRLLVDRHGVPEQVGENNVTTLADFADAQSVSAFAQDAMAWAVGDLFLSGFRQEGDARELLPQGPITRGEMIHLLRQYDCLVEGNPAQLYRFSPEDVRSIRLQQGSGLQAMITDPAEIQRFLEKVNAFTYTVQENPRPAGGFYFFADLHLTDGTSVCLLLSQNGIDHHYTEPASEGDAYFPLDWMESFGLRK</sequence>
<dbReference type="GeneID" id="97996394"/>
<feature type="chain" id="PRO_5017592971" evidence="2">
    <location>
        <begin position="27"/>
        <end position="328"/>
    </location>
</feature>
<accession>A0A3E2B103</accession>
<dbReference type="PROSITE" id="PS51272">
    <property type="entry name" value="SLH"/>
    <property type="match status" value="3"/>
</dbReference>
<keyword evidence="1" id="KW-0677">Repeat</keyword>
<evidence type="ECO:0000259" key="3">
    <source>
        <dbReference type="PROSITE" id="PS51272"/>
    </source>
</evidence>
<feature type="domain" description="SLH" evidence="3">
    <location>
        <begin position="158"/>
        <end position="225"/>
    </location>
</feature>
<keyword evidence="5" id="KW-1185">Reference proteome</keyword>
<dbReference type="PANTHER" id="PTHR43308">
    <property type="entry name" value="OUTER MEMBRANE PROTEIN ALPHA-RELATED"/>
    <property type="match status" value="1"/>
</dbReference>
<dbReference type="OrthoDB" id="7820733at2"/>
<keyword evidence="2" id="KW-0732">Signal</keyword>